<name>A0A0R2FN56_9LACO</name>
<dbReference type="NCBIfam" id="TIGR03715">
    <property type="entry name" value="KxYKxGKxW"/>
    <property type="match status" value="1"/>
</dbReference>
<dbReference type="InterPro" id="IPR041495">
    <property type="entry name" value="Mub_B2"/>
</dbReference>
<dbReference type="InterPro" id="IPR022263">
    <property type="entry name" value="KxYKxGKxW"/>
</dbReference>
<dbReference type="Pfam" id="PF19258">
    <property type="entry name" value="KxYKxGKxW_sig"/>
    <property type="match status" value="1"/>
</dbReference>
<evidence type="ECO:0000313" key="8">
    <source>
        <dbReference type="Proteomes" id="UP000051442"/>
    </source>
</evidence>
<dbReference type="EMBL" id="AYZM01000061">
    <property type="protein sequence ID" value="KRN25716.1"/>
    <property type="molecule type" value="Genomic_DNA"/>
</dbReference>
<reference evidence="7 8" key="1">
    <citation type="journal article" date="2015" name="Genome Announc.">
        <title>Expanding the biotechnology potential of lactobacilli through comparative genomics of 213 strains and associated genera.</title>
        <authorList>
            <person name="Sun Z."/>
            <person name="Harris H.M."/>
            <person name="McCann A."/>
            <person name="Guo C."/>
            <person name="Argimon S."/>
            <person name="Zhang W."/>
            <person name="Yang X."/>
            <person name="Jeffery I.B."/>
            <person name="Cooney J.C."/>
            <person name="Kagawa T.F."/>
            <person name="Liu W."/>
            <person name="Song Y."/>
            <person name="Salvetti E."/>
            <person name="Wrobel A."/>
            <person name="Rasinkangas P."/>
            <person name="Parkhill J."/>
            <person name="Rea M.C."/>
            <person name="O'Sullivan O."/>
            <person name="Ritari J."/>
            <person name="Douillard F.P."/>
            <person name="Paul Ross R."/>
            <person name="Yang R."/>
            <person name="Briner A.E."/>
            <person name="Felis G.E."/>
            <person name="de Vos W.M."/>
            <person name="Barrangou R."/>
            <person name="Klaenhammer T.R."/>
            <person name="Caufield P.W."/>
            <person name="Cui Y."/>
            <person name="Zhang H."/>
            <person name="O'Toole P.W."/>
        </authorList>
    </citation>
    <scope>NUCLEOTIDE SEQUENCE [LARGE SCALE GENOMIC DNA]</scope>
    <source>
        <strain evidence="7 8">DSM 23365</strain>
    </source>
</reference>
<dbReference type="Gene3D" id="2.60.40.4300">
    <property type="match status" value="6"/>
</dbReference>
<feature type="compositionally biased region" description="Low complexity" evidence="5">
    <location>
        <begin position="45"/>
        <end position="76"/>
    </location>
</feature>
<feature type="compositionally biased region" description="Low complexity" evidence="5">
    <location>
        <begin position="1344"/>
        <end position="1390"/>
    </location>
</feature>
<dbReference type="NCBIfam" id="TIGR01167">
    <property type="entry name" value="LPXTG_anchor"/>
    <property type="match status" value="1"/>
</dbReference>
<feature type="domain" description="Gram-positive cocci surface proteins LPxTG" evidence="6">
    <location>
        <begin position="1497"/>
        <end position="1532"/>
    </location>
</feature>
<feature type="region of interest" description="Disordered" evidence="5">
    <location>
        <begin position="1344"/>
        <end position="1461"/>
    </location>
</feature>
<dbReference type="PATRIC" id="fig|1423804.4.peg.133"/>
<keyword evidence="3" id="KW-0732">Signal</keyword>
<feature type="compositionally biased region" description="Low complexity" evidence="5">
    <location>
        <begin position="114"/>
        <end position="137"/>
    </location>
</feature>
<feature type="region of interest" description="Disordered" evidence="5">
    <location>
        <begin position="45"/>
        <end position="137"/>
    </location>
</feature>
<dbReference type="STRING" id="1423804.FD14_GL000121"/>
<dbReference type="PROSITE" id="PS50847">
    <property type="entry name" value="GRAM_POS_ANCHORING"/>
    <property type="match status" value="1"/>
</dbReference>
<evidence type="ECO:0000256" key="2">
    <source>
        <dbReference type="ARBA" id="ARBA00022525"/>
    </source>
</evidence>
<evidence type="ECO:0000313" key="7">
    <source>
        <dbReference type="EMBL" id="KRN25716.1"/>
    </source>
</evidence>
<gene>
    <name evidence="7" type="ORF">FD14_GL000121</name>
</gene>
<organism evidence="7 8">
    <name type="scientific">Secundilactobacillus similis DSM 23365 = JCM 2765</name>
    <dbReference type="NCBI Taxonomy" id="1423804"/>
    <lineage>
        <taxon>Bacteria</taxon>
        <taxon>Bacillati</taxon>
        <taxon>Bacillota</taxon>
        <taxon>Bacilli</taxon>
        <taxon>Lactobacillales</taxon>
        <taxon>Lactobacillaceae</taxon>
        <taxon>Secundilactobacillus</taxon>
    </lineage>
</organism>
<keyword evidence="4" id="KW-0572">Peptidoglycan-anchor</keyword>
<accession>A0A0R2FN56</accession>
<evidence type="ECO:0000256" key="4">
    <source>
        <dbReference type="ARBA" id="ARBA00023088"/>
    </source>
</evidence>
<feature type="compositionally biased region" description="Polar residues" evidence="5">
    <location>
        <begin position="77"/>
        <end position="113"/>
    </location>
</feature>
<feature type="compositionally biased region" description="Polar residues" evidence="5">
    <location>
        <begin position="1441"/>
        <end position="1461"/>
    </location>
</feature>
<feature type="compositionally biased region" description="Polar residues" evidence="5">
    <location>
        <begin position="1391"/>
        <end position="1403"/>
    </location>
</feature>
<evidence type="ECO:0000256" key="1">
    <source>
        <dbReference type="ARBA" id="ARBA00022512"/>
    </source>
</evidence>
<evidence type="ECO:0000259" key="6">
    <source>
        <dbReference type="PROSITE" id="PS50847"/>
    </source>
</evidence>
<comment type="caution">
    <text evidence="7">The sequence shown here is derived from an EMBL/GenBank/DDBJ whole genome shotgun (WGS) entry which is preliminary data.</text>
</comment>
<keyword evidence="2" id="KW-0964">Secreted</keyword>
<evidence type="ECO:0000256" key="3">
    <source>
        <dbReference type="ARBA" id="ARBA00022729"/>
    </source>
</evidence>
<proteinExistence type="predicted"/>
<protein>
    <recommendedName>
        <fullName evidence="6">Gram-positive cocci surface proteins LPxTG domain-containing protein</fullName>
    </recommendedName>
</protein>
<keyword evidence="1" id="KW-0134">Cell wall</keyword>
<dbReference type="Proteomes" id="UP000051442">
    <property type="component" value="Unassembled WGS sequence"/>
</dbReference>
<keyword evidence="8" id="KW-1185">Reference proteome</keyword>
<dbReference type="InterPro" id="IPR019931">
    <property type="entry name" value="LPXTG_anchor"/>
</dbReference>
<dbReference type="Pfam" id="PF17966">
    <property type="entry name" value="Muc_B2"/>
    <property type="match status" value="4"/>
</dbReference>
<sequence length="1532" mass="160091">MRKGSIHMTNEKVHYKMYKDGRTWVFAAITVATLGLGIVTGTGVTAHADNTDTGVTATGATDTTSGTTATLGTNTGSQDTSATNGADASGTTDQDSSATNVDTGDSTDPSATQTDAPVEPATTAVPTSAPVAAPQTTDAQTATKYLANAQSQPAIVDQGSTNATKSTDGAVATANGSNGVTVGAYWTAENGDGDVTQSISQGSNDKSYSTISSSAKNIQSHFTFGNTSDTDITTGGVYLLTPYANYTSDIADGNNDPHFETNMTADEVRASLPTGFTATFSQKGGQYNIAADQLTDDQVATLVGVELKGTIAAGKTYSVTWNQSLINDGDNARVADTYTLYLSPNGLIDPDASAYANVWSQTMPVEDDTVTITTTFGNSNASADVTQTSDGVNDNRVTNAAYFDVDKDDVNNITAGFTVANETDNYNQTNVALMLPGLYAYNAQKDPLFTIDASKVDESTFTSAFPSDAVILYSVDAGVYLSLSELKAAHPDFSWDQLLAFQVQGTLDAHTSYQINLPMTYVNQDQTDLKPTVVNASTGIFAYNLNGDWVGDIQSDLNLVKAYDFKLDGHYFGVYVNPDGSYTLAGIDLQNLMPEINKADILVSNDDYLHEDQNAANTTLYTGGYEIIPLAKIQAILVQHGYTVQLNADGTPMANYVYDTGLPLATTYDSTDGTVKGVANATNANGLVSVIKVLSTHDSTLQATKGTTVTLNDNFDGVGTSSEYTANAANVIATLSDPDGVLKDNGDGTYSVLKPGQYTVTYSLAISDAVTVTRQATVTVDPKITYGTHTTTRTINFVNEDGTTNANTPVTQTATYKTTTNQLTGETVYTVQNAYYEAQVPVEAGYEADTDTIAQQALGATNVTPADSTITVHYTPTYTYGAATSTRTINFVNSDGTTASVAPIIQTINYKTATKDATGETVYTPAGAYYEVSVPTQTNYTPQQATVSQQAVGASTTAPTNTTVTVTYDPTSTYGTATSTRTINFVNADGTTNSQAPVVQTITYKTVTNAVTGETVYTPQGAYYQYQVAPQTGYAADKQVIAQEAVGATNVAPTNSNVTVTYTPTYTYGTATSTRTINFVNSDGTTSVDPIVQTITYKTATKDATGETVYTPAGAYYEVSVPTQANYTPQQATVAQQAVGASTTAPTNTTVTVTYDPTSTYGTATSTRTINFVNADGTPNPQAPVVQTITYKTVTNAVTSETVYTPQGAYYQYQVAPQTGYAADKQVIAQEAVGATNVAPTNSTVTVTYTPTYTYGTTTSTRTINFVNTDGTDNGISPVVQTITYKTVTSDATGETVYTPQGAYYEVQVPTQTGYTANQTTVAQTAVGALATTPENTTVTVTYTKNATTDPGDGGSTTDPDNGGSTTNPDNGGTTTPDNGGTTTPGNGDSATGSDNGETTTAPADNDTTSTNGGSTTTAPSKNSTATTPENGDATTVPEADSTTTGEPDNGTITTNDNSQPTRVDEQFAKGVAATSSESTITTQTGAAKQASSTAHLPQTNETKTQATTMIGLSLLGLMSVFGLARKPRRKE</sequence>
<feature type="compositionally biased region" description="Low complexity" evidence="5">
    <location>
        <begin position="1405"/>
        <end position="1418"/>
    </location>
</feature>
<feature type="compositionally biased region" description="Polar residues" evidence="5">
    <location>
        <begin position="1419"/>
        <end position="1434"/>
    </location>
</feature>
<evidence type="ECO:0000256" key="5">
    <source>
        <dbReference type="SAM" id="MobiDB-lite"/>
    </source>
</evidence>